<proteinExistence type="predicted"/>
<sequence length="903" mass="103698">MNEQFQLKLFSIPNIYLIFIHQLLFIIFLFPSFTINLTPPINLNKNCSLKNNNSFLECFSLNDLNNYFNLNKNNSQQINQLKLNCLENNQTFNELELIKNISEITKISDLSLHKCTQNVIFQFTNLPKIEKLNLSGNELNEFNWQELSSSKLSLIDLRNNPLNCNKCSNFWLRIRKKALSKQIIDGWNIRTLFPTIPERIIAPSLNKCPFSQCKEETAKFEEKNLSNLNLGDKLELKCKFKTDRNLTSAFLNKIFIWPFNRREDEEQGNNSLKLTETILLPSENAAILKINSLNNIHLGPIACRCLHCSMPGIFDIKELHFPVPLTVHILGEKGKKKIIILRGYPIGKFIRMEVTRKEDNKTDSIEFGGEEEVNSKGLLEGGSYSGEDVHLLFNNSLTIKPEIAHSSYFIRYFTISIHECTNCNHSQKGGFYDFNICVGKNKSFDNCILISNLNIVPPEYPISNIKLFTGKNAHNSSSPSFLSILLSIPPILFIVGVFTICGRTIWKFKQRIEIREKLKRKNFRRGSRNTQRTEETSIPLDTMSRTLSLSNYIQSQLHLPLISEDDLQLNECIGKGAFGEVYIAKWRYKKLLSTKTIEEKEEENHPMINNISLKENTNKNIFEEKKVAIKMLINIQIDAEMEREAALLANLEHPNVLKMFGVAQWRGQVALVLELMSLGDLRNYLYNRKPCCTSYTQFPPPLINDELIDICIQITEGLCYLAGQQIVHRDLAARNCLVSGESDMRCSSAAFRPPICVKIGDFGMSRRLYASADYYKMQDRRKALPVRWMAPECLSNGKFTSQSDIWSLGVLFFEIFSFGSKPFDPLKDDEVIIAVLSGMRPKVPEKCKPELADLMKECWHRNPQKRLSVVEVLQRLKKFRIGQVETPKENGTGMVINSLLNYN</sequence>
<comment type="caution">
    <text evidence="1">The sequence shown here is derived from an EMBL/GenBank/DDBJ whole genome shotgun (WGS) entry which is preliminary data.</text>
</comment>
<name>A0ACB0ZHG4_MELEN</name>
<keyword evidence="2" id="KW-1185">Reference proteome</keyword>
<accession>A0ACB0ZHG4</accession>
<evidence type="ECO:0000313" key="1">
    <source>
        <dbReference type="EMBL" id="CAK5077635.1"/>
    </source>
</evidence>
<organism evidence="1 2">
    <name type="scientific">Meloidogyne enterolobii</name>
    <name type="common">Root-knot nematode worm</name>
    <name type="synonym">Meloidogyne mayaguensis</name>
    <dbReference type="NCBI Taxonomy" id="390850"/>
    <lineage>
        <taxon>Eukaryota</taxon>
        <taxon>Metazoa</taxon>
        <taxon>Ecdysozoa</taxon>
        <taxon>Nematoda</taxon>
        <taxon>Chromadorea</taxon>
        <taxon>Rhabditida</taxon>
        <taxon>Tylenchina</taxon>
        <taxon>Tylenchomorpha</taxon>
        <taxon>Tylenchoidea</taxon>
        <taxon>Meloidogynidae</taxon>
        <taxon>Meloidogyninae</taxon>
        <taxon>Meloidogyne</taxon>
    </lineage>
</organism>
<reference evidence="1" key="1">
    <citation type="submission" date="2023-11" db="EMBL/GenBank/DDBJ databases">
        <authorList>
            <person name="Poullet M."/>
        </authorList>
    </citation>
    <scope>NUCLEOTIDE SEQUENCE</scope>
    <source>
        <strain evidence="1">E1834</strain>
    </source>
</reference>
<dbReference type="Proteomes" id="UP001497535">
    <property type="component" value="Unassembled WGS sequence"/>
</dbReference>
<gene>
    <name evidence="1" type="ORF">MENTE1834_LOCUS24571</name>
</gene>
<dbReference type="EMBL" id="CAVMJV010000032">
    <property type="protein sequence ID" value="CAK5077635.1"/>
    <property type="molecule type" value="Genomic_DNA"/>
</dbReference>
<evidence type="ECO:0000313" key="2">
    <source>
        <dbReference type="Proteomes" id="UP001497535"/>
    </source>
</evidence>
<protein>
    <submittedName>
        <fullName evidence="1">Uncharacterized protein</fullName>
    </submittedName>
</protein>